<evidence type="ECO:0000256" key="3">
    <source>
        <dbReference type="ARBA" id="ARBA00022475"/>
    </source>
</evidence>
<dbReference type="PROSITE" id="PS50262">
    <property type="entry name" value="G_PROTEIN_RECEP_F1_2"/>
    <property type="match status" value="1"/>
</dbReference>
<evidence type="ECO:0000313" key="17">
    <source>
        <dbReference type="Proteomes" id="UP001487740"/>
    </source>
</evidence>
<evidence type="ECO:0000256" key="13">
    <source>
        <dbReference type="ARBA" id="ARBA00023224"/>
    </source>
</evidence>
<dbReference type="PANTHER" id="PTHR24372:SF80">
    <property type="entry name" value="FI21465P1-RELATED"/>
    <property type="match status" value="1"/>
</dbReference>
<evidence type="ECO:0000256" key="11">
    <source>
        <dbReference type="ARBA" id="ARBA00023170"/>
    </source>
</evidence>
<keyword evidence="12" id="KW-0325">Glycoprotein</keyword>
<feature type="transmembrane region" description="Helical" evidence="14">
    <location>
        <begin position="376"/>
        <end position="396"/>
    </location>
</feature>
<evidence type="ECO:0000256" key="8">
    <source>
        <dbReference type="ARBA" id="ARBA00022989"/>
    </source>
</evidence>
<keyword evidence="3" id="KW-1003">Cell membrane</keyword>
<dbReference type="AlphaFoldDB" id="A0AAW0SQD2"/>
<dbReference type="GO" id="GO:0009755">
    <property type="term" value="P:hormone-mediated signaling pathway"/>
    <property type="evidence" value="ECO:0007669"/>
    <property type="project" value="TreeGrafter"/>
</dbReference>
<evidence type="ECO:0000256" key="14">
    <source>
        <dbReference type="SAM" id="Phobius"/>
    </source>
</evidence>
<dbReference type="GO" id="GO:0007189">
    <property type="term" value="P:adenylate cyclase-activating G protein-coupled receptor signaling pathway"/>
    <property type="evidence" value="ECO:0007669"/>
    <property type="project" value="TreeGrafter"/>
</dbReference>
<evidence type="ECO:0000256" key="7">
    <source>
        <dbReference type="ARBA" id="ARBA00022737"/>
    </source>
</evidence>
<dbReference type="PROSITE" id="PS00237">
    <property type="entry name" value="G_PROTEIN_RECEP_F1_1"/>
    <property type="match status" value="1"/>
</dbReference>
<dbReference type="InterPro" id="IPR032675">
    <property type="entry name" value="LRR_dom_sf"/>
</dbReference>
<reference evidence="16 17" key="1">
    <citation type="submission" date="2023-03" db="EMBL/GenBank/DDBJ databases">
        <title>High-quality genome of Scylla paramamosain provides insights in environmental adaptation.</title>
        <authorList>
            <person name="Zhang L."/>
        </authorList>
    </citation>
    <scope>NUCLEOTIDE SEQUENCE [LARGE SCALE GENOMIC DNA]</scope>
    <source>
        <strain evidence="16">LZ_2023a</strain>
        <tissue evidence="16">Muscle</tissue>
    </source>
</reference>
<dbReference type="EMBL" id="JARAKH010000047">
    <property type="protein sequence ID" value="KAK8377578.1"/>
    <property type="molecule type" value="Genomic_DNA"/>
</dbReference>
<feature type="transmembrane region" description="Helical" evidence="14">
    <location>
        <begin position="451"/>
        <end position="471"/>
    </location>
</feature>
<evidence type="ECO:0000256" key="5">
    <source>
        <dbReference type="ARBA" id="ARBA00022692"/>
    </source>
</evidence>
<evidence type="ECO:0000256" key="12">
    <source>
        <dbReference type="ARBA" id="ARBA00023180"/>
    </source>
</evidence>
<feature type="transmembrane region" description="Helical" evidence="14">
    <location>
        <begin position="505"/>
        <end position="524"/>
    </location>
</feature>
<keyword evidence="8 14" id="KW-1133">Transmembrane helix</keyword>
<keyword evidence="13" id="KW-0807">Transducer</keyword>
<keyword evidence="10 14" id="KW-0472">Membrane</keyword>
<evidence type="ECO:0000256" key="10">
    <source>
        <dbReference type="ARBA" id="ARBA00023136"/>
    </source>
</evidence>
<keyword evidence="11" id="KW-0675">Receptor</keyword>
<dbReference type="GO" id="GO:0008528">
    <property type="term" value="F:G protein-coupled peptide receptor activity"/>
    <property type="evidence" value="ECO:0007669"/>
    <property type="project" value="TreeGrafter"/>
</dbReference>
<dbReference type="Gene3D" id="1.20.1070.10">
    <property type="entry name" value="Rhodopsin 7-helix transmembrane proteins"/>
    <property type="match status" value="1"/>
</dbReference>
<evidence type="ECO:0000256" key="2">
    <source>
        <dbReference type="ARBA" id="ARBA00010663"/>
    </source>
</evidence>
<dbReference type="InterPro" id="IPR000276">
    <property type="entry name" value="GPCR_Rhodpsn"/>
</dbReference>
<dbReference type="Pfam" id="PF00560">
    <property type="entry name" value="LRR_1"/>
    <property type="match status" value="1"/>
</dbReference>
<dbReference type="SUPFAM" id="SSF52058">
    <property type="entry name" value="L domain-like"/>
    <property type="match status" value="1"/>
</dbReference>
<dbReference type="PRINTS" id="PR00237">
    <property type="entry name" value="GPCRRHODOPSN"/>
</dbReference>
<keyword evidence="17" id="KW-1185">Reference proteome</keyword>
<dbReference type="InterPro" id="IPR002131">
    <property type="entry name" value="Gphrmn_rcpt_fam"/>
</dbReference>
<dbReference type="PRINTS" id="PR00373">
    <property type="entry name" value="GLYCHORMONER"/>
</dbReference>
<evidence type="ECO:0000256" key="1">
    <source>
        <dbReference type="ARBA" id="ARBA00004651"/>
    </source>
</evidence>
<dbReference type="InterPro" id="IPR001611">
    <property type="entry name" value="Leu-rich_rpt"/>
</dbReference>
<dbReference type="GO" id="GO:0005886">
    <property type="term" value="C:plasma membrane"/>
    <property type="evidence" value="ECO:0007669"/>
    <property type="project" value="UniProtKB-SubCell"/>
</dbReference>
<evidence type="ECO:0000256" key="4">
    <source>
        <dbReference type="ARBA" id="ARBA00022614"/>
    </source>
</evidence>
<gene>
    <name evidence="16" type="ORF">O3P69_013905</name>
</gene>
<sequence length="610" mass="68847">MLFRKRPDEDSEKRRGRCELEDPPRECRCADLSLFCESRRLQAVPSPLPSTARYLDISGNTITTLTSSTFSRLPHLRVLVVIRAGVRELRRGVFSSMAQIDEIHLTGHDIHTLENGTMEGTGSLTHLQLSSNNISDVSDGFFVHNINLKRLELNDNQLSRLRPSMFRGLASLRNLYIERNRMRHLAAHVFDEVPNLQFLYLGSNQLRTIDPGTFGCLSHLHLLSLERNLLATLTNGTFHGLARLKTLILQDNGVKEVEQGTFSELLSVESMNLQGSHLQDGPQTAVFGNMTSLEYIYFDEFRLCSLALHVRVCEPKGDGISSVEHLLDSLVLRISVWVMGILACVGNLVVLIGRFVVKEPNQVHSFYIKNLSLSDFLMGIYLFVIASYDASFRGAYIRHEYTWRRSWQCSLCGFLSTLSSEASVFTLTTITLDRYFSIVHPLTLKERTLRAAVVVMGCIWMLAVVLALLPVSGLNYYGDNFYGSNGMCLPLHIHDPYAKAWEHSAIIFIGLNLVAFMFIAYAYGRMILSIRESQSSLRSTQEKQDRVLVKRFAFIVGTDFLCWMPVIIIKFIALGGVVIDKTLYAWLAVFVLPVNSALNPILYTLATKIF</sequence>
<evidence type="ECO:0000256" key="6">
    <source>
        <dbReference type="ARBA" id="ARBA00022729"/>
    </source>
</evidence>
<organism evidence="16 17">
    <name type="scientific">Scylla paramamosain</name>
    <name type="common">Mud crab</name>
    <dbReference type="NCBI Taxonomy" id="85552"/>
    <lineage>
        <taxon>Eukaryota</taxon>
        <taxon>Metazoa</taxon>
        <taxon>Ecdysozoa</taxon>
        <taxon>Arthropoda</taxon>
        <taxon>Crustacea</taxon>
        <taxon>Multicrustacea</taxon>
        <taxon>Malacostraca</taxon>
        <taxon>Eumalacostraca</taxon>
        <taxon>Eucarida</taxon>
        <taxon>Decapoda</taxon>
        <taxon>Pleocyemata</taxon>
        <taxon>Brachyura</taxon>
        <taxon>Eubrachyura</taxon>
        <taxon>Portunoidea</taxon>
        <taxon>Portunidae</taxon>
        <taxon>Portuninae</taxon>
        <taxon>Scylla</taxon>
    </lineage>
</organism>
<feature type="transmembrane region" description="Helical" evidence="14">
    <location>
        <begin position="552"/>
        <end position="577"/>
    </location>
</feature>
<dbReference type="PROSITE" id="PS51450">
    <property type="entry name" value="LRR"/>
    <property type="match status" value="1"/>
</dbReference>
<feature type="domain" description="G-protein coupled receptors family 1 profile" evidence="15">
    <location>
        <begin position="346"/>
        <end position="603"/>
    </location>
</feature>
<keyword evidence="6" id="KW-0732">Signal</keyword>
<dbReference type="GO" id="GO:0016500">
    <property type="term" value="F:protein-hormone receptor activity"/>
    <property type="evidence" value="ECO:0007669"/>
    <property type="project" value="InterPro"/>
</dbReference>
<comment type="subcellular location">
    <subcellularLocation>
        <location evidence="1">Cell membrane</location>
        <topology evidence="1">Multi-pass membrane protein</topology>
    </subcellularLocation>
</comment>
<dbReference type="CDD" id="cd15137">
    <property type="entry name" value="7tmA_Relaxin_R"/>
    <property type="match status" value="1"/>
</dbReference>
<comment type="caution">
    <text evidence="16">The sequence shown here is derived from an EMBL/GenBank/DDBJ whole genome shotgun (WGS) entry which is preliminary data.</text>
</comment>
<comment type="similarity">
    <text evidence="2">Belongs to the G-protein coupled receptor 1 family.</text>
</comment>
<name>A0AAW0SQD2_SCYPA</name>
<dbReference type="Gene3D" id="3.80.10.10">
    <property type="entry name" value="Ribonuclease Inhibitor"/>
    <property type="match status" value="2"/>
</dbReference>
<keyword evidence="7" id="KW-0677">Repeat</keyword>
<evidence type="ECO:0000259" key="15">
    <source>
        <dbReference type="PROSITE" id="PS50262"/>
    </source>
</evidence>
<evidence type="ECO:0000313" key="16">
    <source>
        <dbReference type="EMBL" id="KAK8377578.1"/>
    </source>
</evidence>
<dbReference type="FunFam" id="3.80.10.10:FF:000770">
    <property type="entry name" value="Uncharacterized protein"/>
    <property type="match status" value="1"/>
</dbReference>
<dbReference type="InterPro" id="IPR017452">
    <property type="entry name" value="GPCR_Rhodpsn_7TM"/>
</dbReference>
<dbReference type="InterPro" id="IPR003591">
    <property type="entry name" value="Leu-rich_rpt_typical-subtyp"/>
</dbReference>
<keyword evidence="9" id="KW-0297">G-protein coupled receptor</keyword>
<dbReference type="SMART" id="SM00369">
    <property type="entry name" value="LRR_TYP"/>
    <property type="match status" value="8"/>
</dbReference>
<dbReference type="FunFam" id="1.20.1070.10:FF:000023">
    <property type="entry name" value="Relaxin family peptide receptor 1"/>
    <property type="match status" value="1"/>
</dbReference>
<protein>
    <recommendedName>
        <fullName evidence="15">G-protein coupled receptors family 1 profile domain-containing protein</fullName>
    </recommendedName>
</protein>
<evidence type="ECO:0000256" key="9">
    <source>
        <dbReference type="ARBA" id="ARBA00023040"/>
    </source>
</evidence>
<dbReference type="SUPFAM" id="SSF81321">
    <property type="entry name" value="Family A G protein-coupled receptor-like"/>
    <property type="match status" value="1"/>
</dbReference>
<feature type="transmembrane region" description="Helical" evidence="14">
    <location>
        <begin position="583"/>
        <end position="606"/>
    </location>
</feature>
<dbReference type="Proteomes" id="UP001487740">
    <property type="component" value="Unassembled WGS sequence"/>
</dbReference>
<dbReference type="Pfam" id="PF00001">
    <property type="entry name" value="7tm_1"/>
    <property type="match status" value="1"/>
</dbReference>
<proteinExistence type="inferred from homology"/>
<keyword evidence="5 14" id="KW-0812">Transmembrane</keyword>
<accession>A0AAW0SQD2</accession>
<feature type="transmembrane region" description="Helical" evidence="14">
    <location>
        <begin position="334"/>
        <end position="356"/>
    </location>
</feature>
<dbReference type="Pfam" id="PF13855">
    <property type="entry name" value="LRR_8"/>
    <property type="match status" value="2"/>
</dbReference>
<dbReference type="PANTHER" id="PTHR24372">
    <property type="entry name" value="GLYCOPROTEIN HORMONE RECEPTOR"/>
    <property type="match status" value="1"/>
</dbReference>
<keyword evidence="4" id="KW-0433">Leucine-rich repeat</keyword>